<feature type="chain" id="PRO_5011509854" evidence="2">
    <location>
        <begin position="24"/>
        <end position="410"/>
    </location>
</feature>
<dbReference type="OrthoDB" id="9805760at2"/>
<evidence type="ECO:0000256" key="1">
    <source>
        <dbReference type="SAM" id="MobiDB-lite"/>
    </source>
</evidence>
<evidence type="ECO:0000256" key="2">
    <source>
        <dbReference type="SAM" id="SignalP"/>
    </source>
</evidence>
<dbReference type="InterPro" id="IPR011871">
    <property type="entry name" value="Fib_succ_major"/>
</dbReference>
<feature type="domain" description="Fibrobacter succinogenes major paralogous" evidence="3">
    <location>
        <begin position="260"/>
        <end position="408"/>
    </location>
</feature>
<feature type="signal peptide" evidence="2">
    <location>
        <begin position="1"/>
        <end position="23"/>
    </location>
</feature>
<dbReference type="Pfam" id="PF09603">
    <property type="entry name" value="Fib_succ_major"/>
    <property type="match status" value="1"/>
</dbReference>
<proteinExistence type="predicted"/>
<dbReference type="Proteomes" id="UP000198724">
    <property type="component" value="Unassembled WGS sequence"/>
</dbReference>
<reference evidence="5" key="1">
    <citation type="submission" date="2016-10" db="EMBL/GenBank/DDBJ databases">
        <authorList>
            <person name="Varghese N."/>
            <person name="Submissions S."/>
        </authorList>
    </citation>
    <scope>NUCLEOTIDE SEQUENCE [LARGE SCALE GENOMIC DNA]</scope>
    <source>
        <strain evidence="5">LP51</strain>
    </source>
</reference>
<name>A0A1I2QSU4_9BACT</name>
<evidence type="ECO:0000313" key="5">
    <source>
        <dbReference type="Proteomes" id="UP000198724"/>
    </source>
</evidence>
<protein>
    <submittedName>
        <fullName evidence="4">Major paralogous domain-containing protein</fullName>
    </submittedName>
</protein>
<sequence length="410" mass="45129">MKKLKSMLPSLLLAAMVVLTCSGCDKDEAKPADPTDPATPTDGGGIETPFTAIPAQYVGTWYIDHNQGPLSVNWEQGTFQGEQGFREFRTMVMTADGKNAVEYSSDVTNAGTEVKQRLYKMTGTLEYKTNPNSITFHATSGKMRVFSTQYTGYKEFDIIAKDVKAYRTVLINPEASTYSNSQNFMTAKRIDGEMNQSVRFKKVEGGTSTPTNPGGLYSQPPATGTYVQIGDKYYPTVTIGNLEWMSVNYAGPGGLSDSENPEYGTFLKHQDVKDIQVPSGWRLPTKQDYLALLKSQGIVYDEVWESTDGSDVQSKRLLGQLMAATGWLKQDGYANNKSGFNAVPANLMVTNGNPHGKGTNCLLWTSNIDEEDNPVVFKIIQLPSDTYSSFSGQPVGYNPPHIPVRFVRNK</sequence>
<gene>
    <name evidence="4" type="ORF">SAMN05421739_102135</name>
</gene>
<organism evidence="4 5">
    <name type="scientific">Pontibacter chinhatensis</name>
    <dbReference type="NCBI Taxonomy" id="1436961"/>
    <lineage>
        <taxon>Bacteria</taxon>
        <taxon>Pseudomonadati</taxon>
        <taxon>Bacteroidota</taxon>
        <taxon>Cytophagia</taxon>
        <taxon>Cytophagales</taxon>
        <taxon>Hymenobacteraceae</taxon>
        <taxon>Pontibacter</taxon>
    </lineage>
</organism>
<keyword evidence="2" id="KW-0732">Signal</keyword>
<dbReference type="NCBIfam" id="TIGR02145">
    <property type="entry name" value="Fib_succ_major"/>
    <property type="match status" value="1"/>
</dbReference>
<feature type="region of interest" description="Disordered" evidence="1">
    <location>
        <begin position="28"/>
        <end position="47"/>
    </location>
</feature>
<keyword evidence="5" id="KW-1185">Reference proteome</keyword>
<dbReference type="RefSeq" id="WP_092099615.1">
    <property type="nucleotide sequence ID" value="NZ_FOOT01000002.1"/>
</dbReference>
<accession>A0A1I2QSU4</accession>
<evidence type="ECO:0000313" key="4">
    <source>
        <dbReference type="EMBL" id="SFG31675.1"/>
    </source>
</evidence>
<dbReference type="STRING" id="1436961.SAMN05421739_102135"/>
<dbReference type="EMBL" id="FOOT01000002">
    <property type="protein sequence ID" value="SFG31675.1"/>
    <property type="molecule type" value="Genomic_DNA"/>
</dbReference>
<evidence type="ECO:0000259" key="3">
    <source>
        <dbReference type="Pfam" id="PF09603"/>
    </source>
</evidence>
<dbReference type="AlphaFoldDB" id="A0A1I2QSU4"/>